<dbReference type="EMBL" id="JARESE010000044">
    <property type="protein sequence ID" value="MDE8652736.1"/>
    <property type="molecule type" value="Genomic_DNA"/>
</dbReference>
<gene>
    <name evidence="2" type="ORF">PYV00_13600</name>
</gene>
<dbReference type="RefSeq" id="WP_275228817.1">
    <property type="nucleotide sequence ID" value="NZ_JARESE010000044.1"/>
</dbReference>
<accession>A0ABT5WSL1</accession>
<comment type="caution">
    <text evidence="2">The sequence shown here is derived from an EMBL/GenBank/DDBJ whole genome shotgun (WGS) entry which is preliminary data.</text>
</comment>
<dbReference type="Proteomes" id="UP001216253">
    <property type="component" value="Unassembled WGS sequence"/>
</dbReference>
<protein>
    <submittedName>
        <fullName evidence="2">Uncharacterized protein</fullName>
    </submittedName>
</protein>
<name>A0ABT5WSL1_9SPHN</name>
<keyword evidence="3" id="KW-1185">Reference proteome</keyword>
<evidence type="ECO:0000313" key="3">
    <source>
        <dbReference type="Proteomes" id="UP001216253"/>
    </source>
</evidence>
<feature type="region of interest" description="Disordered" evidence="1">
    <location>
        <begin position="1"/>
        <end position="20"/>
    </location>
</feature>
<sequence>MSDNPTTFQGEPDGTPGIEWNDTAELHMQEDGGGLLHRFKTIRRGTFAGLIDFVMDLPEAEQPRYAILKNGDRRIEIGEIRTLFRRSDFPGNAGG</sequence>
<reference evidence="2 3" key="1">
    <citation type="submission" date="2023-03" db="EMBL/GenBank/DDBJ databases">
        <title>NovoSphingobium album sp. nov. isolated from polycyclic aromatic hydrocarbons- and heavy-metal polluted soil.</title>
        <authorList>
            <person name="Liu Z."/>
            <person name="Wang K."/>
        </authorList>
    </citation>
    <scope>NUCLEOTIDE SEQUENCE [LARGE SCALE GENOMIC DNA]</scope>
    <source>
        <strain evidence="2 3">H3SJ31-1</strain>
    </source>
</reference>
<proteinExistence type="predicted"/>
<evidence type="ECO:0000313" key="2">
    <source>
        <dbReference type="EMBL" id="MDE8652736.1"/>
    </source>
</evidence>
<evidence type="ECO:0000256" key="1">
    <source>
        <dbReference type="SAM" id="MobiDB-lite"/>
    </source>
</evidence>
<organism evidence="2 3">
    <name type="scientific">Novosphingobium album</name>
    <name type="common">ex Liu et al. 2023</name>
    <dbReference type="NCBI Taxonomy" id="3031130"/>
    <lineage>
        <taxon>Bacteria</taxon>
        <taxon>Pseudomonadati</taxon>
        <taxon>Pseudomonadota</taxon>
        <taxon>Alphaproteobacteria</taxon>
        <taxon>Sphingomonadales</taxon>
        <taxon>Sphingomonadaceae</taxon>
        <taxon>Novosphingobium</taxon>
    </lineage>
</organism>